<evidence type="ECO:0000313" key="3">
    <source>
        <dbReference type="EMBL" id="GEC17083.1"/>
    </source>
</evidence>
<accession>A0A4Y3WDT7</accession>
<evidence type="ECO:0000256" key="1">
    <source>
        <dbReference type="SAM" id="MobiDB-lite"/>
    </source>
</evidence>
<feature type="domain" description="DUF5681" evidence="2">
    <location>
        <begin position="30"/>
        <end position="116"/>
    </location>
</feature>
<proteinExistence type="predicted"/>
<name>A0A4Y3WDT7_NITWI</name>
<dbReference type="InterPro" id="IPR043736">
    <property type="entry name" value="DUF5681"/>
</dbReference>
<feature type="region of interest" description="Disordered" evidence="1">
    <location>
        <begin position="1"/>
        <end position="53"/>
    </location>
</feature>
<dbReference type="EMBL" id="BJNF01000088">
    <property type="protein sequence ID" value="GEC17083.1"/>
    <property type="molecule type" value="Genomic_DNA"/>
</dbReference>
<dbReference type="OrthoDB" id="2086138at2"/>
<sequence length="238" mass="27059">MSGPDKPPARANLPSKRAHYEVGYAKPPLSTRFRRGQSGNPSGRRKGSIKKNAALPALNDERLKTIILEEAYRSISINDPNGQVDIPMAQAVVRSLAVNAAKGNQRAQRLFTELLTSVERDNKKLHDEWLRTAINYKVEWDEELARRKKFGIEAPPPLPHPDDIIIDMNTGSVRIKGPMTKEDKVRWDQLRDLKVSIKENIKEMTVLLDTRPEDRDQITDEIKHSQRVLKMISAVIED</sequence>
<dbReference type="Proteomes" id="UP000318825">
    <property type="component" value="Unassembled WGS sequence"/>
</dbReference>
<dbReference type="Pfam" id="PF18932">
    <property type="entry name" value="DUF5681"/>
    <property type="match status" value="1"/>
</dbReference>
<gene>
    <name evidence="3" type="ORF">NWI01_29750</name>
</gene>
<evidence type="ECO:0000313" key="4">
    <source>
        <dbReference type="Proteomes" id="UP000318825"/>
    </source>
</evidence>
<reference evidence="3 4" key="1">
    <citation type="submission" date="2019-06" db="EMBL/GenBank/DDBJ databases">
        <title>Whole genome shotgun sequence of Nitrobacter winogradskyi NBRC 14297.</title>
        <authorList>
            <person name="Hosoyama A."/>
            <person name="Uohara A."/>
            <person name="Ohji S."/>
            <person name="Ichikawa N."/>
        </authorList>
    </citation>
    <scope>NUCLEOTIDE SEQUENCE [LARGE SCALE GENOMIC DNA]</scope>
    <source>
        <strain evidence="3 4">NBRC 14297</strain>
    </source>
</reference>
<dbReference type="RefSeq" id="WP_141384840.1">
    <property type="nucleotide sequence ID" value="NZ_BJNF01000088.1"/>
</dbReference>
<dbReference type="AlphaFoldDB" id="A0A4Y3WDT7"/>
<comment type="caution">
    <text evidence="3">The sequence shown here is derived from an EMBL/GenBank/DDBJ whole genome shotgun (WGS) entry which is preliminary data.</text>
</comment>
<organism evidence="3 4">
    <name type="scientific">Nitrobacter winogradskyi</name>
    <name type="common">Nitrobacter agilis</name>
    <dbReference type="NCBI Taxonomy" id="913"/>
    <lineage>
        <taxon>Bacteria</taxon>
        <taxon>Pseudomonadati</taxon>
        <taxon>Pseudomonadota</taxon>
        <taxon>Alphaproteobacteria</taxon>
        <taxon>Hyphomicrobiales</taxon>
        <taxon>Nitrobacteraceae</taxon>
        <taxon>Nitrobacter</taxon>
    </lineage>
</organism>
<evidence type="ECO:0000259" key="2">
    <source>
        <dbReference type="Pfam" id="PF18932"/>
    </source>
</evidence>
<protein>
    <recommendedName>
        <fullName evidence="2">DUF5681 domain-containing protein</fullName>
    </recommendedName>
</protein>